<dbReference type="InterPro" id="IPR006153">
    <property type="entry name" value="Cation/H_exchanger_TM"/>
</dbReference>
<dbReference type="NCBIfam" id="NF003716">
    <property type="entry name" value="PRK05326.1-3"/>
    <property type="match status" value="1"/>
</dbReference>
<dbReference type="GO" id="GO:0015297">
    <property type="term" value="F:antiporter activity"/>
    <property type="evidence" value="ECO:0007669"/>
    <property type="project" value="UniProtKB-KW"/>
</dbReference>
<evidence type="ECO:0000256" key="5">
    <source>
        <dbReference type="ARBA" id="ARBA00022692"/>
    </source>
</evidence>
<keyword evidence="3" id="KW-0050">Antiport</keyword>
<dbReference type="Pfam" id="PF00999">
    <property type="entry name" value="Na_H_Exchanger"/>
    <property type="match status" value="1"/>
</dbReference>
<dbReference type="GO" id="GO:0006813">
    <property type="term" value="P:potassium ion transport"/>
    <property type="evidence" value="ECO:0007669"/>
    <property type="project" value="InterPro"/>
</dbReference>
<proteinExistence type="predicted"/>
<keyword evidence="7" id="KW-0406">Ion transport</keyword>
<dbReference type="PANTHER" id="PTHR32507">
    <property type="entry name" value="NA(+)/H(+) ANTIPORTER 1"/>
    <property type="match status" value="1"/>
</dbReference>
<evidence type="ECO:0000313" key="11">
    <source>
        <dbReference type="EMBL" id="EDS72379.1"/>
    </source>
</evidence>
<evidence type="ECO:0000259" key="10">
    <source>
        <dbReference type="PROSITE" id="PS51202"/>
    </source>
</evidence>
<evidence type="ECO:0000256" key="8">
    <source>
        <dbReference type="ARBA" id="ARBA00023136"/>
    </source>
</evidence>
<evidence type="ECO:0000256" key="3">
    <source>
        <dbReference type="ARBA" id="ARBA00022449"/>
    </source>
</evidence>
<dbReference type="HOGENOM" id="CLU_005912_9_1_9"/>
<evidence type="ECO:0000313" key="12">
    <source>
        <dbReference type="Proteomes" id="UP000005178"/>
    </source>
</evidence>
<dbReference type="SUPFAM" id="SSF116726">
    <property type="entry name" value="TrkA C-terminal domain-like"/>
    <property type="match status" value="2"/>
</dbReference>
<feature type="transmembrane region" description="Helical" evidence="9">
    <location>
        <begin position="220"/>
        <end position="244"/>
    </location>
</feature>
<feature type="domain" description="RCK C-terminal" evidence="10">
    <location>
        <begin position="461"/>
        <end position="532"/>
    </location>
</feature>
<keyword evidence="8 9" id="KW-0472">Membrane</keyword>
<feature type="transmembrane region" description="Helical" evidence="9">
    <location>
        <begin position="62"/>
        <end position="80"/>
    </location>
</feature>
<comment type="caution">
    <text evidence="11">The sequence shown here is derived from an EMBL/GenBank/DDBJ whole genome shotgun (WGS) entry which is preliminary data.</text>
</comment>
<evidence type="ECO:0000256" key="9">
    <source>
        <dbReference type="SAM" id="Phobius"/>
    </source>
</evidence>
<dbReference type="RefSeq" id="WP_007050849.1">
    <property type="nucleotide sequence ID" value="NZ_DS560019.1"/>
</dbReference>
<name>B1CA61_9FIRM</name>
<feature type="transmembrane region" description="Helical" evidence="9">
    <location>
        <begin position="161"/>
        <end position="182"/>
    </location>
</feature>
<reference evidence="11" key="2">
    <citation type="submission" date="2013-08" db="EMBL/GenBank/DDBJ databases">
        <title>Draft genome sequence of Anaerofustis stercorihominis (DSM 17244).</title>
        <authorList>
            <person name="Sudarsanam P."/>
            <person name="Ley R."/>
            <person name="Guruge J."/>
            <person name="Turnbaugh P.J."/>
            <person name="Mahowald M."/>
            <person name="Liep D."/>
            <person name="Gordon J."/>
        </authorList>
    </citation>
    <scope>NUCLEOTIDE SEQUENCE</scope>
    <source>
        <strain evidence="11">DSM 17244</strain>
    </source>
</reference>
<dbReference type="NCBIfam" id="NF003715">
    <property type="entry name" value="PRK05326.1-2"/>
    <property type="match status" value="1"/>
</dbReference>
<keyword evidence="6 9" id="KW-1133">Transmembrane helix</keyword>
<dbReference type="OrthoDB" id="9810759at2"/>
<dbReference type="InterPro" id="IPR006037">
    <property type="entry name" value="RCK_C"/>
</dbReference>
<evidence type="ECO:0000256" key="2">
    <source>
        <dbReference type="ARBA" id="ARBA00022448"/>
    </source>
</evidence>
<keyword evidence="2" id="KW-0813">Transport</keyword>
<reference evidence="11" key="1">
    <citation type="submission" date="2008-01" db="EMBL/GenBank/DDBJ databases">
        <authorList>
            <person name="Fulton L."/>
            <person name="Clifton S."/>
            <person name="Fulton B."/>
            <person name="Xu J."/>
            <person name="Minx P."/>
            <person name="Pepin K.H."/>
            <person name="Johnson M."/>
            <person name="Thiruvilangam P."/>
            <person name="Bhonagiri V."/>
            <person name="Nash W.E."/>
            <person name="Mardis E.R."/>
            <person name="Wilson R.K."/>
        </authorList>
    </citation>
    <scope>NUCLEOTIDE SEQUENCE [LARGE SCALE GENOMIC DNA]</scope>
    <source>
        <strain evidence="11">DSM 17244</strain>
    </source>
</reference>
<dbReference type="EMBL" id="ABIL02000006">
    <property type="protein sequence ID" value="EDS72379.1"/>
    <property type="molecule type" value="Genomic_DNA"/>
</dbReference>
<dbReference type="GO" id="GO:0005886">
    <property type="term" value="C:plasma membrane"/>
    <property type="evidence" value="ECO:0007669"/>
    <property type="project" value="UniProtKB-SubCell"/>
</dbReference>
<feature type="transmembrane region" description="Helical" evidence="9">
    <location>
        <begin position="189"/>
        <end position="208"/>
    </location>
</feature>
<gene>
    <name evidence="11" type="ORF">ANASTE_02095</name>
</gene>
<keyword evidence="4" id="KW-1003">Cell membrane</keyword>
<keyword evidence="12" id="KW-1185">Reference proteome</keyword>
<dbReference type="AlphaFoldDB" id="B1CA61"/>
<dbReference type="STRING" id="445971.ANASTE_02095"/>
<dbReference type="InterPro" id="IPR038770">
    <property type="entry name" value="Na+/solute_symporter_sf"/>
</dbReference>
<comment type="subcellular location">
    <subcellularLocation>
        <location evidence="1">Cell membrane</location>
        <topology evidence="1">Multi-pass membrane protein</topology>
    </subcellularLocation>
</comment>
<feature type="transmembrane region" description="Helical" evidence="9">
    <location>
        <begin position="92"/>
        <end position="110"/>
    </location>
</feature>
<dbReference type="GeneID" id="98001124"/>
<accession>B1CA61</accession>
<dbReference type="eggNOG" id="COG3263">
    <property type="taxonomic scope" value="Bacteria"/>
</dbReference>
<dbReference type="Gene3D" id="3.30.70.1450">
    <property type="entry name" value="Regulator of K+ conductance, C-terminal domain"/>
    <property type="match status" value="2"/>
</dbReference>
<evidence type="ECO:0000256" key="4">
    <source>
        <dbReference type="ARBA" id="ARBA00022475"/>
    </source>
</evidence>
<dbReference type="PROSITE" id="PS51202">
    <property type="entry name" value="RCK_C"/>
    <property type="match status" value="2"/>
</dbReference>
<dbReference type="PANTHER" id="PTHR32507:SF7">
    <property type="entry name" value="K(+)_H(+) ANTIPORTER NHAP2"/>
    <property type="match status" value="1"/>
</dbReference>
<dbReference type="GO" id="GO:0008324">
    <property type="term" value="F:monoatomic cation transmembrane transporter activity"/>
    <property type="evidence" value="ECO:0007669"/>
    <property type="project" value="InterPro"/>
</dbReference>
<evidence type="ECO:0000256" key="7">
    <source>
        <dbReference type="ARBA" id="ARBA00023065"/>
    </source>
</evidence>
<dbReference type="GO" id="GO:1902600">
    <property type="term" value="P:proton transmembrane transport"/>
    <property type="evidence" value="ECO:0007669"/>
    <property type="project" value="InterPro"/>
</dbReference>
<keyword evidence="5 9" id="KW-0812">Transmembrane</keyword>
<feature type="transmembrane region" description="Helical" evidence="9">
    <location>
        <begin position="30"/>
        <end position="50"/>
    </location>
</feature>
<sequence length="532" mass="58902">MTFYLLISALVIILCLFCNKLSNKIGLPALLIFIGIGVLFGSDGIFKIYFDDYNFAETICSVALIFIMFFGGFCTNWNIAKPVINKAVSLSTLGVILTAFLVALFSTYVFKFDFLTGLLIGSLLSSTDAASVFSILRLHKLNLKNGLASILEIESGSNDPFAFIMTMLTLTLMGVGSHGSIITFIFKEVIFGLIIGVLIGLAGIYILSKVDLKGDGLDTIFVFALALSAYALPVTIGGNGYLSVYISGLMLGNSNIKNKISLVHFFNGITGLAQMIIFFILGLLSFPSQLPEIFLTALLIMLFLTFIARPIVVFIILKPFKVNIKEILFISFSGLRGAASIVFAIIVIASGAKLSIDIYHIVFLVAIFSILFQGTLLPYVAKKLDVVDNEEDVFKTFTDYNEVTDMELVQIKVTRDTDFLNKKLCDLSLPKKMLIVMIKRGEDSIVPNGNTMLREGDIIIFNAKLYNDDNIKLKEVKAKDRPEWINKSISEITFKNKRRLIVMIKRGEKTVIPRGNTKIRKDDILVLSGFDE</sequence>
<evidence type="ECO:0000256" key="1">
    <source>
        <dbReference type="ARBA" id="ARBA00004651"/>
    </source>
</evidence>
<feature type="transmembrane region" description="Helical" evidence="9">
    <location>
        <begin position="329"/>
        <end position="352"/>
    </location>
</feature>
<dbReference type="Proteomes" id="UP000005178">
    <property type="component" value="Unassembled WGS sequence"/>
</dbReference>
<evidence type="ECO:0000256" key="6">
    <source>
        <dbReference type="ARBA" id="ARBA00022989"/>
    </source>
</evidence>
<feature type="transmembrane region" description="Helical" evidence="9">
    <location>
        <begin position="358"/>
        <end position="380"/>
    </location>
</feature>
<dbReference type="Pfam" id="PF02080">
    <property type="entry name" value="TrkA_C"/>
    <property type="match status" value="2"/>
</dbReference>
<protein>
    <submittedName>
        <fullName evidence="11">TrkA C-terminal domain protein</fullName>
    </submittedName>
</protein>
<feature type="domain" description="RCK C-terminal" evidence="10">
    <location>
        <begin position="395"/>
        <end position="460"/>
    </location>
</feature>
<feature type="transmembrane region" description="Helical" evidence="9">
    <location>
        <begin position="265"/>
        <end position="287"/>
    </location>
</feature>
<dbReference type="Gene3D" id="1.20.1530.20">
    <property type="match status" value="1"/>
</dbReference>
<organism evidence="11 12">
    <name type="scientific">Anaerofustis stercorihominis DSM 17244</name>
    <dbReference type="NCBI Taxonomy" id="445971"/>
    <lineage>
        <taxon>Bacteria</taxon>
        <taxon>Bacillati</taxon>
        <taxon>Bacillota</taxon>
        <taxon>Clostridia</taxon>
        <taxon>Eubacteriales</taxon>
        <taxon>Eubacteriaceae</taxon>
        <taxon>Anaerofustis</taxon>
    </lineage>
</organism>
<dbReference type="InterPro" id="IPR036721">
    <property type="entry name" value="RCK_C_sf"/>
</dbReference>
<feature type="transmembrane region" description="Helical" evidence="9">
    <location>
        <begin position="293"/>
        <end position="317"/>
    </location>
</feature>